<feature type="domain" description="3-octaprenyl-4-hydroxybenzoate carboxy-lyase-like Rift-related" evidence="1">
    <location>
        <begin position="132"/>
        <end position="322"/>
    </location>
</feature>
<dbReference type="InterPro" id="IPR048304">
    <property type="entry name" value="UbiD_Rift_dom"/>
</dbReference>
<dbReference type="PANTHER" id="PTHR30108:SF17">
    <property type="entry name" value="FERULIC ACID DECARBOXYLASE 1"/>
    <property type="match status" value="1"/>
</dbReference>
<dbReference type="InterPro" id="IPR049383">
    <property type="entry name" value="UbiD-like_N"/>
</dbReference>
<dbReference type="EMBL" id="CP078145">
    <property type="protein sequence ID" value="QXN88705.1"/>
    <property type="molecule type" value="Genomic_DNA"/>
</dbReference>
<name>A0ABX8RGI7_NOCIO</name>
<evidence type="ECO:0000313" key="5">
    <source>
        <dbReference type="Proteomes" id="UP000694257"/>
    </source>
</evidence>
<dbReference type="Pfam" id="PF20696">
    <property type="entry name" value="UbiD_C"/>
    <property type="match status" value="1"/>
</dbReference>
<feature type="domain" description="3-octaprenyl-4-hydroxybenzoate carboxy-lyase-like C-terminal" evidence="3">
    <location>
        <begin position="337"/>
        <end position="448"/>
    </location>
</feature>
<accession>A0ABX8RGI7</accession>
<dbReference type="InterPro" id="IPR049381">
    <property type="entry name" value="UbiD-like_C"/>
</dbReference>
<protein>
    <submittedName>
        <fullName evidence="4">UbiD family decarboxylase</fullName>
    </submittedName>
</protein>
<dbReference type="RefSeq" id="WP_218469588.1">
    <property type="nucleotide sequence ID" value="NZ_BAABJN010000011.1"/>
</dbReference>
<evidence type="ECO:0000259" key="2">
    <source>
        <dbReference type="Pfam" id="PF20695"/>
    </source>
</evidence>
<evidence type="ECO:0000259" key="3">
    <source>
        <dbReference type="Pfam" id="PF20696"/>
    </source>
</evidence>
<organism evidence="4 5">
    <name type="scientific">Nocardia iowensis</name>
    <dbReference type="NCBI Taxonomy" id="204891"/>
    <lineage>
        <taxon>Bacteria</taxon>
        <taxon>Bacillati</taxon>
        <taxon>Actinomycetota</taxon>
        <taxon>Actinomycetes</taxon>
        <taxon>Mycobacteriales</taxon>
        <taxon>Nocardiaceae</taxon>
        <taxon>Nocardia</taxon>
    </lineage>
</organism>
<dbReference type="Pfam" id="PF20695">
    <property type="entry name" value="UbiD_N"/>
    <property type="match status" value="1"/>
</dbReference>
<gene>
    <name evidence="4" type="ORF">KV110_24280</name>
</gene>
<sequence length="501" mass="55042">MTDRYEAPGERRHLKSINEYLDALAEHDDLARVDAPVDLNLELGAGARYAFENNLPAQYFTNITGFPGYRFLGGLAPYSSDARHRWGRVALALGLPWNTHPLAILDRLLAVDFDTDLIAPVVVPDRSGRKLHDTVDLYDIPSPMLHEGDGGDYLNTIGTMIATTPDGSWTNWHVCRVMRVDAQRLTIWTRDFQHFGMIYEMWKEVGKPMEFALALGVEPAATVLSGGRAAPEHVDEAAFLGGWFGEPLEVTRAFTVDHNVPATAQVVIEGHINIEERAPEGPMGEYPGYLIPDAIDLELVGHVTAISSVPEPILATVPAGKPVDDDHTINHIGQSVVHTRTLRDAGLPVEHVWVPPEGANQFAVVTVTKDWQASWNSDAQALIRRITDTLIERVPLTMALARILVVENDIDPTDLRDVMWALASRVRPGSDLVLTDRPLASLSPLFSPYERETFRGPLVVHNGLIAGAATRSVPSTFQAVYPEAVKAKIETLVEANLVGAK</sequence>
<reference evidence="4 5" key="1">
    <citation type="submission" date="2021-07" db="EMBL/GenBank/DDBJ databases">
        <title>Whole Genome Sequence of Nocardia Iowensis.</title>
        <authorList>
            <person name="Lamm A."/>
            <person name="Collins-Fairclough A.M."/>
            <person name="Bunk B."/>
            <person name="Sproer C."/>
        </authorList>
    </citation>
    <scope>NUCLEOTIDE SEQUENCE [LARGE SCALE GENOMIC DNA]</scope>
    <source>
        <strain evidence="4 5">NRRL 5646</strain>
    </source>
</reference>
<dbReference type="Proteomes" id="UP000694257">
    <property type="component" value="Chromosome"/>
</dbReference>
<dbReference type="InterPro" id="IPR002830">
    <property type="entry name" value="UbiD"/>
</dbReference>
<dbReference type="PANTHER" id="PTHR30108">
    <property type="entry name" value="3-OCTAPRENYL-4-HYDROXYBENZOATE CARBOXY-LYASE-RELATED"/>
    <property type="match status" value="1"/>
</dbReference>
<keyword evidence="5" id="KW-1185">Reference proteome</keyword>
<evidence type="ECO:0000313" key="4">
    <source>
        <dbReference type="EMBL" id="QXN88705.1"/>
    </source>
</evidence>
<feature type="domain" description="3-octaprenyl-4-hydroxybenzoate carboxy-lyase-like N-terminal" evidence="2">
    <location>
        <begin position="21"/>
        <end position="107"/>
    </location>
</feature>
<proteinExistence type="predicted"/>
<dbReference type="Pfam" id="PF01977">
    <property type="entry name" value="UbiD"/>
    <property type="match status" value="1"/>
</dbReference>
<evidence type="ECO:0000259" key="1">
    <source>
        <dbReference type="Pfam" id="PF01977"/>
    </source>
</evidence>